<dbReference type="PANTHER" id="PTHR14187:SF82">
    <property type="entry name" value="FAMILY CHAPERONE, PUTATIVE (AFU_ORTHOLOGUE AFUA_7G08575)-RELATED"/>
    <property type="match status" value="1"/>
</dbReference>
<accession>A0A9X0C5F8</accession>
<dbReference type="InterPro" id="IPR043129">
    <property type="entry name" value="ATPase_NBD"/>
</dbReference>
<dbReference type="AlphaFoldDB" id="A0A9X0C5F8"/>
<sequence length="520" mass="57559">MANTEERPKLIVGVDFGTTFSGVAWGLEDCPDDIELIPIWPGGGNITNQKVPTLCSYEGNCMKWGHLTDQSSHPSNEHRLIQGVKLLLDESQKFRYVPATESQRIIKELSKTPVDVAGDYLQKLVAHAREVLRCRFGCALQTMDLEYILTVPAGWSDKAKYLTIQAAHRAGIPPASLRLLSEPEAAAVCAIRTIQPKTISQGDCLVVCDAGGGTADIITHRVKQTDPLRVKESTKGTGAVCGSVMLDERFDALIKDIIEKHYIGPLDDDDMCEPGYWIPVPGVSGILNVELSEGHLYLDSTFKGSLIKSHYAIILVGGLGAWGYLFKRLQAASGGIQVMQPPNTWSAVARGAVIRGQEGNQVESRIARCSYGVRTAIKCDPSKHPSVQNLYLCPYEEVWKIGNRVTWYIHKGTSLAESELIRMSFYRVVGIDTPMIFHEKLMFCQKAAAPKVMDFNVVQLCELEADLRRIPKELFPKKANSRGTQFYYINFEFVLTPASASLLFDMQFNGVSYGSVKSVY</sequence>
<keyword evidence="1" id="KW-0547">Nucleotide-binding</keyword>
<dbReference type="GO" id="GO:0140662">
    <property type="term" value="F:ATP-dependent protein folding chaperone"/>
    <property type="evidence" value="ECO:0007669"/>
    <property type="project" value="InterPro"/>
</dbReference>
<dbReference type="GO" id="GO:0005524">
    <property type="term" value="F:ATP binding"/>
    <property type="evidence" value="ECO:0007669"/>
    <property type="project" value="UniProtKB-KW"/>
</dbReference>
<keyword evidence="4" id="KW-1185">Reference proteome</keyword>
<evidence type="ECO:0000256" key="2">
    <source>
        <dbReference type="ARBA" id="ARBA00022840"/>
    </source>
</evidence>
<evidence type="ECO:0008006" key="5">
    <source>
        <dbReference type="Google" id="ProtNLM"/>
    </source>
</evidence>
<dbReference type="EMBL" id="JAPWDS010000003">
    <property type="protein sequence ID" value="KAJ5502792.1"/>
    <property type="molecule type" value="Genomic_DNA"/>
</dbReference>
<gene>
    <name evidence="3" type="ORF">N7463_005666</name>
</gene>
<proteinExistence type="predicted"/>
<dbReference type="Gene3D" id="3.30.420.40">
    <property type="match status" value="1"/>
</dbReference>
<evidence type="ECO:0000313" key="4">
    <source>
        <dbReference type="Proteomes" id="UP001149954"/>
    </source>
</evidence>
<keyword evidence="2" id="KW-0067">ATP-binding</keyword>
<dbReference type="Proteomes" id="UP001149954">
    <property type="component" value="Unassembled WGS sequence"/>
</dbReference>
<dbReference type="CDD" id="cd10170">
    <property type="entry name" value="ASKHA_NBD_HSP70"/>
    <property type="match status" value="1"/>
</dbReference>
<evidence type="ECO:0000256" key="1">
    <source>
        <dbReference type="ARBA" id="ARBA00022741"/>
    </source>
</evidence>
<dbReference type="InterPro" id="IPR013126">
    <property type="entry name" value="Hsp_70_fam"/>
</dbReference>
<organism evidence="3 4">
    <name type="scientific">Penicillium fimorum</name>
    <dbReference type="NCBI Taxonomy" id="1882269"/>
    <lineage>
        <taxon>Eukaryota</taxon>
        <taxon>Fungi</taxon>
        <taxon>Dikarya</taxon>
        <taxon>Ascomycota</taxon>
        <taxon>Pezizomycotina</taxon>
        <taxon>Eurotiomycetes</taxon>
        <taxon>Eurotiomycetidae</taxon>
        <taxon>Eurotiales</taxon>
        <taxon>Aspergillaceae</taxon>
        <taxon>Penicillium</taxon>
    </lineage>
</organism>
<dbReference type="Pfam" id="PF00012">
    <property type="entry name" value="HSP70"/>
    <property type="match status" value="1"/>
</dbReference>
<name>A0A9X0C5F8_9EURO</name>
<reference evidence="3" key="2">
    <citation type="journal article" date="2023" name="IMA Fungus">
        <title>Comparative genomic study of the Penicillium genus elucidates a diverse pangenome and 15 lateral gene transfer events.</title>
        <authorList>
            <person name="Petersen C."/>
            <person name="Sorensen T."/>
            <person name="Nielsen M.R."/>
            <person name="Sondergaard T.E."/>
            <person name="Sorensen J.L."/>
            <person name="Fitzpatrick D.A."/>
            <person name="Frisvad J.C."/>
            <person name="Nielsen K.L."/>
        </authorList>
    </citation>
    <scope>NUCLEOTIDE SEQUENCE</scope>
    <source>
        <strain evidence="3">IBT 29495</strain>
    </source>
</reference>
<dbReference type="SUPFAM" id="SSF53067">
    <property type="entry name" value="Actin-like ATPase domain"/>
    <property type="match status" value="2"/>
</dbReference>
<comment type="caution">
    <text evidence="3">The sequence shown here is derived from an EMBL/GenBank/DDBJ whole genome shotgun (WGS) entry which is preliminary data.</text>
</comment>
<protein>
    <recommendedName>
        <fullName evidence="5">Actin-like ATPase domain-containing protein</fullName>
    </recommendedName>
</protein>
<dbReference type="OrthoDB" id="2963168at2759"/>
<dbReference type="PANTHER" id="PTHR14187">
    <property type="entry name" value="ALPHA KINASE/ELONGATION FACTOR 2 KINASE"/>
    <property type="match status" value="1"/>
</dbReference>
<reference evidence="3" key="1">
    <citation type="submission" date="2022-12" db="EMBL/GenBank/DDBJ databases">
        <authorList>
            <person name="Petersen C."/>
        </authorList>
    </citation>
    <scope>NUCLEOTIDE SEQUENCE</scope>
    <source>
        <strain evidence="3">IBT 29495</strain>
    </source>
</reference>
<evidence type="ECO:0000313" key="3">
    <source>
        <dbReference type="EMBL" id="KAJ5502792.1"/>
    </source>
</evidence>